<dbReference type="Pfam" id="PF05057">
    <property type="entry name" value="DUF676"/>
    <property type="match status" value="1"/>
</dbReference>
<organism evidence="6 7">
    <name type="scientific">Sporothrix curviconia</name>
    <dbReference type="NCBI Taxonomy" id="1260050"/>
    <lineage>
        <taxon>Eukaryota</taxon>
        <taxon>Fungi</taxon>
        <taxon>Dikarya</taxon>
        <taxon>Ascomycota</taxon>
        <taxon>Pezizomycotina</taxon>
        <taxon>Sordariomycetes</taxon>
        <taxon>Sordariomycetidae</taxon>
        <taxon>Ophiostomatales</taxon>
        <taxon>Ophiostomataceae</taxon>
        <taxon>Sporothrix</taxon>
    </lineage>
</organism>
<gene>
    <name evidence="6" type="ORF">SCUCBS95973_004945</name>
</gene>
<sequence length="488" mass="53844">MTEYNGGSAKADHLCVLVHGLWGHPEHLESVAAALRNAYSEDQLHILVASSNSGYYTYDGIDTGGERVCLEIEDALKSAADEGAKITKLSVIGYSLGGLVARYAVGLLHAKGVMDSLECRNFTAFASPFVGARSPARGAFSTVFNAIGARTISASGRQLFGIDSFRDTGRPLLAIMTDPESIFMAGLRRFARRTLYSNIVNDRSAVYYTTSISKTDPFAEVVTEGGEVEDLPLNYVPGYNDTILDPSEPVALDRLAAAMQRVRRRKENGEAARDRELRKQGTMSPAKALRRFLAKPWNRERRLAMFEAAPMLAFAVLLPLGLTLFLANSVYQHVQSSKRLKLHNGGLAGIDIKSYRVPLWIKGLRETVEDAYEDVNTAHEPEFISPNDSDSDLESVAQGGKQQQPPLLKSDVAIKAAAAEATDGSLLALSPDQFEMVDNLNSLEWRKYRVWIRNVRHSHAAIIVRHESPRFDEGKTVLRHFISEEFSI</sequence>
<keyword evidence="2" id="KW-0443">Lipid metabolism</keyword>
<proteinExistence type="inferred from homology"/>
<evidence type="ECO:0000256" key="2">
    <source>
        <dbReference type="ARBA" id="ARBA00022963"/>
    </source>
</evidence>
<dbReference type="InterPro" id="IPR044294">
    <property type="entry name" value="Lipase-like"/>
</dbReference>
<dbReference type="InterPro" id="IPR029058">
    <property type="entry name" value="AB_hydrolase_fold"/>
</dbReference>
<dbReference type="InterPro" id="IPR007751">
    <property type="entry name" value="DUF676_lipase-like"/>
</dbReference>
<dbReference type="EMBL" id="CAWUHB010000025">
    <property type="protein sequence ID" value="CAK7222732.1"/>
    <property type="molecule type" value="Genomic_DNA"/>
</dbReference>
<evidence type="ECO:0000256" key="1">
    <source>
        <dbReference type="ARBA" id="ARBA00007920"/>
    </source>
</evidence>
<evidence type="ECO:0000256" key="4">
    <source>
        <dbReference type="SAM" id="Phobius"/>
    </source>
</evidence>
<comment type="caution">
    <text evidence="6">The sequence shown here is derived from an EMBL/GenBank/DDBJ whole genome shotgun (WGS) entry which is preliminary data.</text>
</comment>
<evidence type="ECO:0000313" key="6">
    <source>
        <dbReference type="EMBL" id="CAK7222732.1"/>
    </source>
</evidence>
<feature type="domain" description="DUF676" evidence="5">
    <location>
        <begin position="9"/>
        <end position="211"/>
    </location>
</feature>
<protein>
    <recommendedName>
        <fullName evidence="5">DUF676 domain-containing protein</fullName>
    </recommendedName>
</protein>
<keyword evidence="4" id="KW-0812">Transmembrane</keyword>
<dbReference type="PANTHER" id="PTHR12482">
    <property type="entry name" value="LIPASE ROG1-RELATED-RELATED"/>
    <property type="match status" value="1"/>
</dbReference>
<keyword evidence="4" id="KW-0472">Membrane</keyword>
<name>A0ABP0BSN8_9PEZI</name>
<evidence type="ECO:0000313" key="7">
    <source>
        <dbReference type="Proteomes" id="UP001642405"/>
    </source>
</evidence>
<feature type="transmembrane region" description="Helical" evidence="4">
    <location>
        <begin position="308"/>
        <end position="331"/>
    </location>
</feature>
<comment type="similarity">
    <text evidence="1">Belongs to the putative lipase ROG1 family.</text>
</comment>
<dbReference type="SUPFAM" id="SSF53474">
    <property type="entry name" value="alpha/beta-Hydrolases"/>
    <property type="match status" value="1"/>
</dbReference>
<keyword evidence="2" id="KW-0442">Lipid degradation</keyword>
<keyword evidence="7" id="KW-1185">Reference proteome</keyword>
<reference evidence="6 7" key="1">
    <citation type="submission" date="2024-01" db="EMBL/GenBank/DDBJ databases">
        <authorList>
            <person name="Allen C."/>
            <person name="Tagirdzhanova G."/>
        </authorList>
    </citation>
    <scope>NUCLEOTIDE SEQUENCE [LARGE SCALE GENOMIC DNA]</scope>
</reference>
<dbReference type="Gene3D" id="3.40.50.1820">
    <property type="entry name" value="alpha/beta hydrolase"/>
    <property type="match status" value="1"/>
</dbReference>
<feature type="region of interest" description="Disordered" evidence="3">
    <location>
        <begin position="380"/>
        <end position="405"/>
    </location>
</feature>
<dbReference type="PANTHER" id="PTHR12482:SF65">
    <property type="entry name" value="ESTERASE, PUTATIVE (AFU_ORTHOLOGUE AFUA_3G12320)-RELATED"/>
    <property type="match status" value="1"/>
</dbReference>
<accession>A0ABP0BSN8</accession>
<dbReference type="Proteomes" id="UP001642405">
    <property type="component" value="Unassembled WGS sequence"/>
</dbReference>
<keyword evidence="4" id="KW-1133">Transmembrane helix</keyword>
<evidence type="ECO:0000259" key="5">
    <source>
        <dbReference type="Pfam" id="PF05057"/>
    </source>
</evidence>
<evidence type="ECO:0000256" key="3">
    <source>
        <dbReference type="SAM" id="MobiDB-lite"/>
    </source>
</evidence>